<evidence type="ECO:0000256" key="3">
    <source>
        <dbReference type="ARBA" id="ARBA00022475"/>
    </source>
</evidence>
<dbReference type="RefSeq" id="WP_050354081.1">
    <property type="nucleotide sequence ID" value="NZ_LGSS01000002.1"/>
</dbReference>
<dbReference type="STRING" id="1503.CLPU_2c01440"/>
<evidence type="ECO:0000256" key="9">
    <source>
        <dbReference type="SAM" id="Phobius"/>
    </source>
</evidence>
<comment type="similarity">
    <text evidence="8">Belongs to the TRAP transporter small permease family.</text>
</comment>
<evidence type="ECO:0000256" key="2">
    <source>
        <dbReference type="ARBA" id="ARBA00022448"/>
    </source>
</evidence>
<evidence type="ECO:0000256" key="5">
    <source>
        <dbReference type="ARBA" id="ARBA00022692"/>
    </source>
</evidence>
<organism evidence="11 12">
    <name type="scientific">Gottschalkia purinilytica</name>
    <name type="common">Clostridium purinilyticum</name>
    <dbReference type="NCBI Taxonomy" id="1503"/>
    <lineage>
        <taxon>Bacteria</taxon>
        <taxon>Bacillati</taxon>
        <taxon>Bacillota</taxon>
        <taxon>Tissierellia</taxon>
        <taxon>Tissierellales</taxon>
        <taxon>Gottschalkiaceae</taxon>
        <taxon>Gottschalkia</taxon>
    </lineage>
</organism>
<feature type="transmembrane region" description="Helical" evidence="9">
    <location>
        <begin position="127"/>
        <end position="145"/>
    </location>
</feature>
<reference evidence="12" key="1">
    <citation type="submission" date="2015-07" db="EMBL/GenBank/DDBJ databases">
        <title>Draft genome sequence of the purine-degrading Gottschalkia purinilyticum DSM 1384 (formerly Clostridium purinilyticum).</title>
        <authorList>
            <person name="Poehlein A."/>
            <person name="Schiel-Bengelsdorf B."/>
            <person name="Bengelsdorf F.R."/>
            <person name="Daniel R."/>
            <person name="Duerre P."/>
        </authorList>
    </citation>
    <scope>NUCLEOTIDE SEQUENCE [LARGE SCALE GENOMIC DNA]</scope>
    <source>
        <strain evidence="12">DSM 1384</strain>
    </source>
</reference>
<evidence type="ECO:0000259" key="10">
    <source>
        <dbReference type="Pfam" id="PF04290"/>
    </source>
</evidence>
<dbReference type="PANTHER" id="PTHR35011:SF2">
    <property type="entry name" value="2,3-DIKETO-L-GULONATE TRAP TRANSPORTER SMALL PERMEASE PROTEIN YIAM"/>
    <property type="match status" value="1"/>
</dbReference>
<keyword evidence="5 9" id="KW-0812">Transmembrane</keyword>
<feature type="transmembrane region" description="Helical" evidence="9">
    <location>
        <begin position="85"/>
        <end position="107"/>
    </location>
</feature>
<sequence length="160" mass="18126">MNSFNRILSKIEQYSCAILLLFITALLFVNVVLRHMGLALDWVEEFSRYGIIWITFVGSSICIYKGAHIGVDAITTILRDKGKNILSLITVIISIIFTLLLTIKSFYITKVVFETGQVSSTLEVPMVYIYGAMPVGGVLMLLRFIQQFFISVRTLKRGEY</sequence>
<comment type="subcellular location">
    <subcellularLocation>
        <location evidence="1">Cell inner membrane</location>
        <topology evidence="1">Multi-pass membrane protein</topology>
    </subcellularLocation>
</comment>
<dbReference type="Pfam" id="PF04290">
    <property type="entry name" value="DctQ"/>
    <property type="match status" value="1"/>
</dbReference>
<gene>
    <name evidence="11" type="ORF">CLPU_2c01440</name>
</gene>
<evidence type="ECO:0000256" key="6">
    <source>
        <dbReference type="ARBA" id="ARBA00022989"/>
    </source>
</evidence>
<evidence type="ECO:0000313" key="11">
    <source>
        <dbReference type="EMBL" id="KNF09692.1"/>
    </source>
</evidence>
<evidence type="ECO:0000256" key="7">
    <source>
        <dbReference type="ARBA" id="ARBA00023136"/>
    </source>
</evidence>
<dbReference type="Proteomes" id="UP000037267">
    <property type="component" value="Unassembled WGS sequence"/>
</dbReference>
<dbReference type="EMBL" id="LGSS01000002">
    <property type="protein sequence ID" value="KNF09692.1"/>
    <property type="molecule type" value="Genomic_DNA"/>
</dbReference>
<evidence type="ECO:0000313" key="12">
    <source>
        <dbReference type="Proteomes" id="UP000037267"/>
    </source>
</evidence>
<protein>
    <submittedName>
        <fullName evidence="11">TRAP-type C4-dicarboxylate transport system, small permease component</fullName>
    </submittedName>
</protein>
<name>A0A0L0WDY6_GOTPU</name>
<keyword evidence="7 9" id="KW-0472">Membrane</keyword>
<feature type="transmembrane region" description="Helical" evidence="9">
    <location>
        <begin position="14"/>
        <end position="34"/>
    </location>
</feature>
<dbReference type="AlphaFoldDB" id="A0A0L0WDY6"/>
<dbReference type="PANTHER" id="PTHR35011">
    <property type="entry name" value="2,3-DIKETO-L-GULONATE TRAP TRANSPORTER SMALL PERMEASE PROTEIN YIAM"/>
    <property type="match status" value="1"/>
</dbReference>
<dbReference type="GO" id="GO:0022857">
    <property type="term" value="F:transmembrane transporter activity"/>
    <property type="evidence" value="ECO:0007669"/>
    <property type="project" value="TreeGrafter"/>
</dbReference>
<feature type="domain" description="Tripartite ATP-independent periplasmic transporters DctQ component" evidence="10">
    <location>
        <begin position="23"/>
        <end position="152"/>
    </location>
</feature>
<feature type="transmembrane region" description="Helical" evidence="9">
    <location>
        <begin position="46"/>
        <end position="64"/>
    </location>
</feature>
<accession>A0A0L0WDY6</accession>
<dbReference type="GO" id="GO:0015740">
    <property type="term" value="P:C4-dicarboxylate transport"/>
    <property type="evidence" value="ECO:0007669"/>
    <property type="project" value="TreeGrafter"/>
</dbReference>
<proteinExistence type="inferred from homology"/>
<dbReference type="OrthoDB" id="9814265at2"/>
<keyword evidence="4" id="KW-0997">Cell inner membrane</keyword>
<evidence type="ECO:0000256" key="8">
    <source>
        <dbReference type="ARBA" id="ARBA00038436"/>
    </source>
</evidence>
<keyword evidence="12" id="KW-1185">Reference proteome</keyword>
<comment type="caution">
    <text evidence="11">The sequence shown here is derived from an EMBL/GenBank/DDBJ whole genome shotgun (WGS) entry which is preliminary data.</text>
</comment>
<dbReference type="InterPro" id="IPR007387">
    <property type="entry name" value="TRAP_DctQ"/>
</dbReference>
<evidence type="ECO:0000256" key="4">
    <source>
        <dbReference type="ARBA" id="ARBA00022519"/>
    </source>
</evidence>
<dbReference type="GO" id="GO:0005886">
    <property type="term" value="C:plasma membrane"/>
    <property type="evidence" value="ECO:0007669"/>
    <property type="project" value="UniProtKB-SubCell"/>
</dbReference>
<keyword evidence="6 9" id="KW-1133">Transmembrane helix</keyword>
<keyword evidence="3" id="KW-1003">Cell membrane</keyword>
<evidence type="ECO:0000256" key="1">
    <source>
        <dbReference type="ARBA" id="ARBA00004429"/>
    </source>
</evidence>
<keyword evidence="2" id="KW-0813">Transport</keyword>
<dbReference type="InterPro" id="IPR055348">
    <property type="entry name" value="DctQ"/>
</dbReference>